<reference evidence="2" key="1">
    <citation type="submission" date="2021-04" db="EMBL/GenBank/DDBJ databases">
        <title>Pseudonocardia sp. nov., isolated from sandy soil of mangrove forest.</title>
        <authorList>
            <person name="Zan Z."/>
            <person name="Huang R."/>
            <person name="Liu W."/>
        </authorList>
    </citation>
    <scope>NUCLEOTIDE SEQUENCE</scope>
    <source>
        <strain evidence="2">S2-4</strain>
    </source>
</reference>
<dbReference type="Proteomes" id="UP001165283">
    <property type="component" value="Unassembled WGS sequence"/>
</dbReference>
<gene>
    <name evidence="2" type="ORF">KDL28_32130</name>
</gene>
<dbReference type="EMBL" id="JAGSOV010000070">
    <property type="protein sequence ID" value="MCO1659728.1"/>
    <property type="molecule type" value="Genomic_DNA"/>
</dbReference>
<dbReference type="RefSeq" id="WP_252444681.1">
    <property type="nucleotide sequence ID" value="NZ_JAGSOV010000070.1"/>
</dbReference>
<evidence type="ECO:0000313" key="2">
    <source>
        <dbReference type="EMBL" id="MCO1659728.1"/>
    </source>
</evidence>
<dbReference type="NCBIfam" id="TIGR03083">
    <property type="entry name" value="maleylpyruvate isomerase family mycothiol-dependent enzyme"/>
    <property type="match status" value="1"/>
</dbReference>
<dbReference type="SUPFAM" id="SSF109854">
    <property type="entry name" value="DinB/YfiT-like putative metalloenzymes"/>
    <property type="match status" value="1"/>
</dbReference>
<dbReference type="InterPro" id="IPR017520">
    <property type="entry name" value="CHP03086"/>
</dbReference>
<sequence>MQLFTRAAERAAAVMAAMAVDQLHAPTPCTEWSVQQLVDHMVGSTDYLLGALLGGEPDPRSGAGVEDYRAGVVRVLDELDRPGALERTCMSPLGFEWTIEQATAGTFMDNLVHTWDLATATGQDPGSDGELVEACVAMFLPDMPERGRAAGIVGPEVAVPAGASAQDRLLGAMGRRP</sequence>
<keyword evidence="3" id="KW-1185">Reference proteome</keyword>
<protein>
    <submittedName>
        <fullName evidence="2">TIGR03086 family protein</fullName>
    </submittedName>
</protein>
<accession>A0ABT1A9P0</accession>
<dbReference type="Gene3D" id="1.20.120.450">
    <property type="entry name" value="dinb family like domain"/>
    <property type="match status" value="1"/>
</dbReference>
<proteinExistence type="predicted"/>
<comment type="caution">
    <text evidence="2">The sequence shown here is derived from an EMBL/GenBank/DDBJ whole genome shotgun (WGS) entry which is preliminary data.</text>
</comment>
<evidence type="ECO:0000259" key="1">
    <source>
        <dbReference type="Pfam" id="PF11716"/>
    </source>
</evidence>
<name>A0ABT1A9P0_9PSEU</name>
<evidence type="ECO:0000313" key="3">
    <source>
        <dbReference type="Proteomes" id="UP001165283"/>
    </source>
</evidence>
<dbReference type="InterPro" id="IPR024344">
    <property type="entry name" value="MDMPI_metal-binding"/>
</dbReference>
<feature type="domain" description="Mycothiol-dependent maleylpyruvate isomerase metal-binding" evidence="1">
    <location>
        <begin position="5"/>
        <end position="118"/>
    </location>
</feature>
<dbReference type="InterPro" id="IPR034660">
    <property type="entry name" value="DinB/YfiT-like"/>
</dbReference>
<dbReference type="InterPro" id="IPR017517">
    <property type="entry name" value="Maleyloyr_isom"/>
</dbReference>
<dbReference type="Pfam" id="PF11716">
    <property type="entry name" value="MDMPI_N"/>
    <property type="match status" value="1"/>
</dbReference>
<organism evidence="2 3">
    <name type="scientific">Pseudonocardia humida</name>
    <dbReference type="NCBI Taxonomy" id="2800819"/>
    <lineage>
        <taxon>Bacteria</taxon>
        <taxon>Bacillati</taxon>
        <taxon>Actinomycetota</taxon>
        <taxon>Actinomycetes</taxon>
        <taxon>Pseudonocardiales</taxon>
        <taxon>Pseudonocardiaceae</taxon>
        <taxon>Pseudonocardia</taxon>
    </lineage>
</organism>
<dbReference type="NCBIfam" id="TIGR03086">
    <property type="entry name" value="TIGR03086 family metal-binding protein"/>
    <property type="match status" value="1"/>
</dbReference>